<dbReference type="InterPro" id="IPR039609">
    <property type="entry name" value="VQ_15/22"/>
</dbReference>
<dbReference type="Pfam" id="PF05678">
    <property type="entry name" value="VQ"/>
    <property type="match status" value="1"/>
</dbReference>
<name>A0A7J6UZ14_THATH</name>
<evidence type="ECO:0000259" key="2">
    <source>
        <dbReference type="Pfam" id="PF05678"/>
    </source>
</evidence>
<accession>A0A7J6UZ14</accession>
<reference evidence="3 4" key="1">
    <citation type="submission" date="2020-06" db="EMBL/GenBank/DDBJ databases">
        <title>Transcriptomic and genomic resources for Thalictrum thalictroides and T. hernandezii: Facilitating candidate gene discovery in an emerging model plant lineage.</title>
        <authorList>
            <person name="Arias T."/>
            <person name="Riano-Pachon D.M."/>
            <person name="Di Stilio V.S."/>
        </authorList>
    </citation>
    <scope>NUCLEOTIDE SEQUENCE [LARGE SCALE GENOMIC DNA]</scope>
    <source>
        <strain evidence="4">cv. WT478/WT964</strain>
        <tissue evidence="3">Leaves</tissue>
    </source>
</reference>
<sequence>MDMNNIFSNSTDWVQFYQSTLTGQGHGQSSSVTDATVVTTTVTSPTIPSTGTTNLNPEGRVSKPTRRRRASRAAPTTLVNTDTTNFRSMVQQFTGISNPSLTFGTRNEAQNAQNIDFRTIRCQNTTTNMNPLGH</sequence>
<dbReference type="OrthoDB" id="780193at2759"/>
<feature type="non-terminal residue" evidence="3">
    <location>
        <position position="134"/>
    </location>
</feature>
<feature type="domain" description="VQ" evidence="2">
    <location>
        <begin position="74"/>
        <end position="97"/>
    </location>
</feature>
<dbReference type="EMBL" id="JABWDY010040807">
    <property type="protein sequence ID" value="KAF5177869.1"/>
    <property type="molecule type" value="Genomic_DNA"/>
</dbReference>
<comment type="caution">
    <text evidence="3">The sequence shown here is derived from an EMBL/GenBank/DDBJ whole genome shotgun (WGS) entry which is preliminary data.</text>
</comment>
<evidence type="ECO:0000313" key="3">
    <source>
        <dbReference type="EMBL" id="KAF5177869.1"/>
    </source>
</evidence>
<gene>
    <name evidence="3" type="ORF">FRX31_032543</name>
</gene>
<dbReference type="PANTHER" id="PTHR33179:SF29">
    <property type="entry name" value="OS06G0666400 PROTEIN"/>
    <property type="match status" value="1"/>
</dbReference>
<dbReference type="AlphaFoldDB" id="A0A7J6UZ14"/>
<protein>
    <recommendedName>
        <fullName evidence="2">VQ domain-containing protein</fullName>
    </recommendedName>
</protein>
<feature type="compositionally biased region" description="Low complexity" evidence="1">
    <location>
        <begin position="43"/>
        <end position="53"/>
    </location>
</feature>
<dbReference type="InterPro" id="IPR008889">
    <property type="entry name" value="VQ"/>
</dbReference>
<keyword evidence="4" id="KW-1185">Reference proteome</keyword>
<feature type="region of interest" description="Disordered" evidence="1">
    <location>
        <begin position="43"/>
        <end position="74"/>
    </location>
</feature>
<dbReference type="Proteomes" id="UP000554482">
    <property type="component" value="Unassembled WGS sequence"/>
</dbReference>
<evidence type="ECO:0000313" key="4">
    <source>
        <dbReference type="Proteomes" id="UP000554482"/>
    </source>
</evidence>
<organism evidence="3 4">
    <name type="scientific">Thalictrum thalictroides</name>
    <name type="common">Rue-anemone</name>
    <name type="synonym">Anemone thalictroides</name>
    <dbReference type="NCBI Taxonomy" id="46969"/>
    <lineage>
        <taxon>Eukaryota</taxon>
        <taxon>Viridiplantae</taxon>
        <taxon>Streptophyta</taxon>
        <taxon>Embryophyta</taxon>
        <taxon>Tracheophyta</taxon>
        <taxon>Spermatophyta</taxon>
        <taxon>Magnoliopsida</taxon>
        <taxon>Ranunculales</taxon>
        <taxon>Ranunculaceae</taxon>
        <taxon>Thalictroideae</taxon>
        <taxon>Thalictrum</taxon>
    </lineage>
</organism>
<dbReference type="PANTHER" id="PTHR33179">
    <property type="entry name" value="VQ MOTIF-CONTAINING PROTEIN"/>
    <property type="match status" value="1"/>
</dbReference>
<evidence type="ECO:0000256" key="1">
    <source>
        <dbReference type="SAM" id="MobiDB-lite"/>
    </source>
</evidence>
<proteinExistence type="predicted"/>